<comment type="caution">
    <text evidence="1">The sequence shown here is derived from an EMBL/GenBank/DDBJ whole genome shotgun (WGS) entry which is preliminary data.</text>
</comment>
<dbReference type="STRING" id="1108044.GOOTI_117_00070"/>
<protein>
    <submittedName>
        <fullName evidence="1">Uncharacterized protein</fullName>
    </submittedName>
</protein>
<organism evidence="1 2">
    <name type="scientific">Gordonia otitidis (strain DSM 44809 / CCUG 52243 / JCM 12355 / NBRC 100426 / IFM 10032)</name>
    <dbReference type="NCBI Taxonomy" id="1108044"/>
    <lineage>
        <taxon>Bacteria</taxon>
        <taxon>Bacillati</taxon>
        <taxon>Actinomycetota</taxon>
        <taxon>Actinomycetes</taxon>
        <taxon>Mycobacteriales</taxon>
        <taxon>Gordoniaceae</taxon>
        <taxon>Gordonia</taxon>
    </lineage>
</organism>
<dbReference type="AlphaFoldDB" id="H5TMF5"/>
<gene>
    <name evidence="1" type="ORF">GOOTI_117_00070</name>
</gene>
<evidence type="ECO:0000313" key="2">
    <source>
        <dbReference type="Proteomes" id="UP000005038"/>
    </source>
</evidence>
<dbReference type="Proteomes" id="UP000005038">
    <property type="component" value="Unassembled WGS sequence"/>
</dbReference>
<proteinExistence type="predicted"/>
<accession>H5TMF5</accession>
<keyword evidence="2" id="KW-1185">Reference proteome</keyword>
<reference evidence="1" key="1">
    <citation type="submission" date="2012-02" db="EMBL/GenBank/DDBJ databases">
        <title>Whole genome shotgun sequence of Gordonia otitidis NBRC 100426.</title>
        <authorList>
            <person name="Yoshida I."/>
            <person name="Hosoyama A."/>
            <person name="Tsuchikane K."/>
            <person name="Katsumata H."/>
            <person name="Yamazaki S."/>
            <person name="Fujita N."/>
        </authorList>
    </citation>
    <scope>NUCLEOTIDE SEQUENCE [LARGE SCALE GENOMIC DNA]</scope>
    <source>
        <strain evidence="1">NBRC 100426</strain>
    </source>
</reference>
<name>H5TMF5_GORO1</name>
<sequence length="63" mass="6785">MAHISCRDVEGRRVLIALDCVSRPHGRGVAAVGDHDYTTSIFVESGDLGALLTVRDSFLVESL</sequence>
<dbReference type="EMBL" id="BAFB01000117">
    <property type="protein sequence ID" value="GAB34663.1"/>
    <property type="molecule type" value="Genomic_DNA"/>
</dbReference>
<evidence type="ECO:0000313" key="1">
    <source>
        <dbReference type="EMBL" id="GAB34663.1"/>
    </source>
</evidence>